<name>A0A7K1FPS4_9ACTN</name>
<dbReference type="GO" id="GO:0008897">
    <property type="term" value="F:holo-[acyl-carrier-protein] synthase activity"/>
    <property type="evidence" value="ECO:0007669"/>
    <property type="project" value="InterPro"/>
</dbReference>
<dbReference type="Pfam" id="PF17837">
    <property type="entry name" value="4PPT_N"/>
    <property type="match status" value="1"/>
</dbReference>
<accession>A0A7K1FPS4</accession>
<evidence type="ECO:0000313" key="7">
    <source>
        <dbReference type="Proteomes" id="UP000460221"/>
    </source>
</evidence>
<feature type="binding site" evidence="2">
    <location>
        <position position="39"/>
    </location>
    <ligand>
        <name>CoA</name>
        <dbReference type="ChEBI" id="CHEBI:57287"/>
    </ligand>
</feature>
<dbReference type="GO" id="GO:0000287">
    <property type="term" value="F:magnesium ion binding"/>
    <property type="evidence" value="ECO:0007669"/>
    <property type="project" value="InterPro"/>
</dbReference>
<evidence type="ECO:0000313" key="6">
    <source>
        <dbReference type="EMBL" id="MTD15359.1"/>
    </source>
</evidence>
<gene>
    <name evidence="6" type="ORF">GIS00_15570</name>
</gene>
<feature type="binding site" evidence="2">
    <location>
        <position position="155"/>
    </location>
    <ligand>
        <name>CoA</name>
        <dbReference type="ChEBI" id="CHEBI:57287"/>
    </ligand>
</feature>
<dbReference type="PRINTS" id="PR01399">
    <property type="entry name" value="ENTSNTHTASED"/>
</dbReference>
<organism evidence="6 7">
    <name type="scientific">Nakamurella alba</name>
    <dbReference type="NCBI Taxonomy" id="2665158"/>
    <lineage>
        <taxon>Bacteria</taxon>
        <taxon>Bacillati</taxon>
        <taxon>Actinomycetota</taxon>
        <taxon>Actinomycetes</taxon>
        <taxon>Nakamurellales</taxon>
        <taxon>Nakamurellaceae</taxon>
        <taxon>Nakamurella</taxon>
    </lineage>
</organism>
<evidence type="ECO:0000256" key="3">
    <source>
        <dbReference type="PIRSR" id="PIRSR603542-2"/>
    </source>
</evidence>
<feature type="binding site" evidence="2">
    <location>
        <begin position="83"/>
        <end position="84"/>
    </location>
    <ligand>
        <name>CoA</name>
        <dbReference type="ChEBI" id="CHEBI:57287"/>
    </ligand>
</feature>
<feature type="binding site" evidence="2">
    <location>
        <position position="165"/>
    </location>
    <ligand>
        <name>CoA</name>
        <dbReference type="ChEBI" id="CHEBI:57287"/>
    </ligand>
</feature>
<comment type="cofactor">
    <cofactor evidence="3">
        <name>Mg(2+)</name>
        <dbReference type="ChEBI" id="CHEBI:18420"/>
    </cofactor>
</comment>
<reference evidence="6 7" key="1">
    <citation type="submission" date="2019-11" db="EMBL/GenBank/DDBJ databases">
        <authorList>
            <person name="Jiang L.-Q."/>
        </authorList>
    </citation>
    <scope>NUCLEOTIDE SEQUENCE [LARGE SCALE GENOMIC DNA]</scope>
    <source>
        <strain evidence="6 7">YIM 132087</strain>
    </source>
</reference>
<proteinExistence type="predicted"/>
<dbReference type="RefSeq" id="WP_322098001.1">
    <property type="nucleotide sequence ID" value="NZ_WLYK01000006.1"/>
</dbReference>
<keyword evidence="3" id="KW-0460">Magnesium</keyword>
<dbReference type="GO" id="GO:0005886">
    <property type="term" value="C:plasma membrane"/>
    <property type="evidence" value="ECO:0007669"/>
    <property type="project" value="TreeGrafter"/>
</dbReference>
<feature type="domain" description="4'-phosphopantetheinyl transferase N-terminal" evidence="5">
    <location>
        <begin position="28"/>
        <end position="94"/>
    </location>
</feature>
<dbReference type="Proteomes" id="UP000460221">
    <property type="component" value="Unassembled WGS sequence"/>
</dbReference>
<dbReference type="AlphaFoldDB" id="A0A7K1FPS4"/>
<keyword evidence="3" id="KW-0479">Metal-binding</keyword>
<feature type="binding site" evidence="2">
    <location>
        <position position="151"/>
    </location>
    <ligand>
        <name>CoA</name>
        <dbReference type="ChEBI" id="CHEBI:57287"/>
    </ligand>
</feature>
<evidence type="ECO:0000256" key="2">
    <source>
        <dbReference type="PIRSR" id="PIRSR603542-1"/>
    </source>
</evidence>
<dbReference type="InterPro" id="IPR008278">
    <property type="entry name" value="4-PPantetheinyl_Trfase_dom"/>
</dbReference>
<evidence type="ECO:0000256" key="1">
    <source>
        <dbReference type="ARBA" id="ARBA00022679"/>
    </source>
</evidence>
<dbReference type="GO" id="GO:0009239">
    <property type="term" value="P:enterobactin biosynthetic process"/>
    <property type="evidence" value="ECO:0007669"/>
    <property type="project" value="InterPro"/>
</dbReference>
<comment type="caution">
    <text evidence="6">The sequence shown here is derived from an EMBL/GenBank/DDBJ whole genome shotgun (WGS) entry which is preliminary data.</text>
</comment>
<feature type="domain" description="4'-phosphopantetheinyl transferase" evidence="4">
    <location>
        <begin position="101"/>
        <end position="185"/>
    </location>
</feature>
<feature type="binding site" evidence="3">
    <location>
        <position position="106"/>
    </location>
    <ligand>
        <name>Mg(2+)</name>
        <dbReference type="ChEBI" id="CHEBI:18420"/>
    </ligand>
</feature>
<sequence length="221" mass="23762">MIASILPTDVAAAHCYGDLLHGRVFPAEQERVAGAVEVRRREFTTTRECARQALGVLGVAPVAIIAGRRGEPRWPDGVVGSMTHCVGYRAAAVARSSVVASLGIDAEPHGPLPDGVLDVVSGAGEREHLAELSLLPGPVRHWDRLLFSAKESVFKAWYPVMRTELTFRDAAVRFDPAGGFRAEFGRHVPVAGFGQVVTGRWSVHAGILHTAVIRRIGHAEP</sequence>
<dbReference type="EMBL" id="WLYK01000006">
    <property type="protein sequence ID" value="MTD15359.1"/>
    <property type="molecule type" value="Genomic_DNA"/>
</dbReference>
<dbReference type="InterPro" id="IPR041354">
    <property type="entry name" value="4PPT_N"/>
</dbReference>
<feature type="binding site" evidence="3">
    <location>
        <position position="105"/>
    </location>
    <ligand>
        <name>Mg(2+)</name>
        <dbReference type="ChEBI" id="CHEBI:18420"/>
    </ligand>
</feature>
<feature type="binding site" evidence="2">
    <location>
        <position position="47"/>
    </location>
    <ligand>
        <name>CoA</name>
        <dbReference type="ChEBI" id="CHEBI:57287"/>
    </ligand>
</feature>
<evidence type="ECO:0000259" key="5">
    <source>
        <dbReference type="Pfam" id="PF17837"/>
    </source>
</evidence>
<dbReference type="InterPro" id="IPR003542">
    <property type="entry name" value="Enbac_synth_compD-like"/>
</dbReference>
<dbReference type="PANTHER" id="PTHR38096">
    <property type="entry name" value="ENTEROBACTIN SYNTHASE COMPONENT D"/>
    <property type="match status" value="1"/>
</dbReference>
<dbReference type="PANTHER" id="PTHR38096:SF1">
    <property type="entry name" value="ENTEROBACTIN SYNTHASE COMPONENT D"/>
    <property type="match status" value="1"/>
</dbReference>
<dbReference type="SUPFAM" id="SSF56214">
    <property type="entry name" value="4'-phosphopantetheinyl transferase"/>
    <property type="match status" value="1"/>
</dbReference>
<protein>
    <submittedName>
        <fullName evidence="6">4'-phosphopantetheinyl transferase superfamily protein</fullName>
    </submittedName>
</protein>
<feature type="binding site" evidence="2">
    <location>
        <position position="105"/>
    </location>
    <ligand>
        <name>CoA</name>
        <dbReference type="ChEBI" id="CHEBI:57287"/>
    </ligand>
</feature>
<evidence type="ECO:0000259" key="4">
    <source>
        <dbReference type="Pfam" id="PF01648"/>
    </source>
</evidence>
<dbReference type="Pfam" id="PF01648">
    <property type="entry name" value="ACPS"/>
    <property type="match status" value="1"/>
</dbReference>
<keyword evidence="7" id="KW-1185">Reference proteome</keyword>
<dbReference type="GO" id="GO:0009366">
    <property type="term" value="C:enterobactin synthetase complex"/>
    <property type="evidence" value="ECO:0007669"/>
    <property type="project" value="InterPro"/>
</dbReference>
<dbReference type="InterPro" id="IPR037143">
    <property type="entry name" value="4-PPantetheinyl_Trfase_dom_sf"/>
</dbReference>
<keyword evidence="1 6" id="KW-0808">Transferase</keyword>
<feature type="binding site" evidence="3">
    <location>
        <position position="107"/>
    </location>
    <ligand>
        <name>Mg(2+)</name>
        <dbReference type="ChEBI" id="CHEBI:18420"/>
    </ligand>
</feature>